<comment type="caution">
    <text evidence="2">The sequence shown here is derived from an EMBL/GenBank/DDBJ whole genome shotgun (WGS) entry which is preliminary data.</text>
</comment>
<evidence type="ECO:0000313" key="3">
    <source>
        <dbReference type="Proteomes" id="UP001501570"/>
    </source>
</evidence>
<feature type="domain" description="ABM" evidence="1">
    <location>
        <begin position="12"/>
        <end position="76"/>
    </location>
</feature>
<dbReference type="Proteomes" id="UP001501570">
    <property type="component" value="Unassembled WGS sequence"/>
</dbReference>
<dbReference type="Gene3D" id="3.30.70.100">
    <property type="match status" value="1"/>
</dbReference>
<keyword evidence="2" id="KW-0503">Monooxygenase</keyword>
<proteinExistence type="predicted"/>
<dbReference type="InterPro" id="IPR011008">
    <property type="entry name" value="Dimeric_a/b-barrel"/>
</dbReference>
<keyword evidence="2" id="KW-0560">Oxidoreductase</keyword>
<dbReference type="Pfam" id="PF03992">
    <property type="entry name" value="ABM"/>
    <property type="match status" value="1"/>
</dbReference>
<dbReference type="EMBL" id="BAABJQ010000010">
    <property type="protein sequence ID" value="GAA5187975.1"/>
    <property type="molecule type" value="Genomic_DNA"/>
</dbReference>
<dbReference type="GO" id="GO:0004497">
    <property type="term" value="F:monooxygenase activity"/>
    <property type="evidence" value="ECO:0007669"/>
    <property type="project" value="UniProtKB-KW"/>
</dbReference>
<reference evidence="3" key="1">
    <citation type="journal article" date="2019" name="Int. J. Syst. Evol. Microbiol.">
        <title>The Global Catalogue of Microorganisms (GCM) 10K type strain sequencing project: providing services to taxonomists for standard genome sequencing and annotation.</title>
        <authorList>
            <consortium name="The Broad Institute Genomics Platform"/>
            <consortium name="The Broad Institute Genome Sequencing Center for Infectious Disease"/>
            <person name="Wu L."/>
            <person name="Ma J."/>
        </authorList>
    </citation>
    <scope>NUCLEOTIDE SEQUENCE [LARGE SCALE GENOMIC DNA]</scope>
    <source>
        <strain evidence="3">JCM 18304</strain>
    </source>
</reference>
<evidence type="ECO:0000259" key="1">
    <source>
        <dbReference type="Pfam" id="PF03992"/>
    </source>
</evidence>
<dbReference type="RefSeq" id="WP_345631215.1">
    <property type="nucleotide sequence ID" value="NZ_BAABJQ010000010.1"/>
</dbReference>
<sequence>MIARHWSGTATGEGADWYETHFVSEVLPGLRMMPGFRGGYLLRNDNTEATEIRVLTLWDSVEAIEGFAGPDATAAIVAPEARAALLSFDPVTTHYDVVVADSVVPS</sequence>
<name>A0ABP9RW97_9ACTN</name>
<accession>A0ABP9RW97</accession>
<gene>
    <name evidence="2" type="ORF">GCM10023322_37540</name>
</gene>
<evidence type="ECO:0000313" key="2">
    <source>
        <dbReference type="EMBL" id="GAA5187975.1"/>
    </source>
</evidence>
<protein>
    <submittedName>
        <fullName evidence="2">Antibiotic biosynthesis monooxygenase</fullName>
    </submittedName>
</protein>
<dbReference type="InterPro" id="IPR007138">
    <property type="entry name" value="ABM_dom"/>
</dbReference>
<dbReference type="SUPFAM" id="SSF54909">
    <property type="entry name" value="Dimeric alpha+beta barrel"/>
    <property type="match status" value="1"/>
</dbReference>
<keyword evidence="3" id="KW-1185">Reference proteome</keyword>
<organism evidence="2 3">
    <name type="scientific">Rugosimonospora acidiphila</name>
    <dbReference type="NCBI Taxonomy" id="556531"/>
    <lineage>
        <taxon>Bacteria</taxon>
        <taxon>Bacillati</taxon>
        <taxon>Actinomycetota</taxon>
        <taxon>Actinomycetes</taxon>
        <taxon>Micromonosporales</taxon>
        <taxon>Micromonosporaceae</taxon>
        <taxon>Rugosimonospora</taxon>
    </lineage>
</organism>